<reference evidence="1 2" key="1">
    <citation type="journal article" date="2016" name="Nat. Commun.">
        <title>Thousands of microbial genomes shed light on interconnected biogeochemical processes in an aquifer system.</title>
        <authorList>
            <person name="Anantharaman K."/>
            <person name="Brown C.T."/>
            <person name="Hug L.A."/>
            <person name="Sharon I."/>
            <person name="Castelle C.J."/>
            <person name="Probst A.J."/>
            <person name="Thomas B.C."/>
            <person name="Singh A."/>
            <person name="Wilkins M.J."/>
            <person name="Karaoz U."/>
            <person name="Brodie E.L."/>
            <person name="Williams K.H."/>
            <person name="Hubbard S.S."/>
            <person name="Banfield J.F."/>
        </authorList>
    </citation>
    <scope>NUCLEOTIDE SEQUENCE [LARGE SCALE GENOMIC DNA]</scope>
</reference>
<sequence>MGVEGEKIGHPYEGLDDASLADAIRLEVYRYRKEHGEFMPYHKQMLEEARRRIKPLMDVLVSEY</sequence>
<dbReference type="AlphaFoldDB" id="A0A1G2LQK1"/>
<accession>A0A1G2LQK1</accession>
<evidence type="ECO:0000313" key="2">
    <source>
        <dbReference type="Proteomes" id="UP000177171"/>
    </source>
</evidence>
<dbReference type="EMBL" id="MHQY01000015">
    <property type="protein sequence ID" value="OHA13910.1"/>
    <property type="molecule type" value="Genomic_DNA"/>
</dbReference>
<proteinExistence type="predicted"/>
<organism evidence="1 2">
    <name type="scientific">Candidatus Sungbacteria bacterium RIFCSPLOWO2_12_FULL_41_11</name>
    <dbReference type="NCBI Taxonomy" id="1802286"/>
    <lineage>
        <taxon>Bacteria</taxon>
        <taxon>Candidatus Sungiibacteriota</taxon>
    </lineage>
</organism>
<evidence type="ECO:0000313" key="1">
    <source>
        <dbReference type="EMBL" id="OHA13910.1"/>
    </source>
</evidence>
<gene>
    <name evidence="1" type="ORF">A3G49_01565</name>
</gene>
<comment type="caution">
    <text evidence="1">The sequence shown here is derived from an EMBL/GenBank/DDBJ whole genome shotgun (WGS) entry which is preliminary data.</text>
</comment>
<protein>
    <submittedName>
        <fullName evidence="1">Uncharacterized protein</fullName>
    </submittedName>
</protein>
<name>A0A1G2LQK1_9BACT</name>
<dbReference type="Proteomes" id="UP000177171">
    <property type="component" value="Unassembled WGS sequence"/>
</dbReference>